<dbReference type="GO" id="GO:0005634">
    <property type="term" value="C:nucleus"/>
    <property type="evidence" value="ECO:0007669"/>
    <property type="project" value="TreeGrafter"/>
</dbReference>
<dbReference type="InterPro" id="IPR001138">
    <property type="entry name" value="Zn2Cys6_DnaBD"/>
</dbReference>
<dbReference type="Proteomes" id="UP001224890">
    <property type="component" value="Unassembled WGS sequence"/>
</dbReference>
<dbReference type="InterPro" id="IPR007219">
    <property type="entry name" value="XnlR_reg_dom"/>
</dbReference>
<gene>
    <name evidence="7" type="ORF">BDP55DRAFT_348783</name>
</gene>
<dbReference type="InterPro" id="IPR051127">
    <property type="entry name" value="Fungal_SecMet_Regulators"/>
</dbReference>
<sequence length="488" mass="54707">MFHSFDSRRSSSGSRACSPKPSRKVNRSCQECTRRKVKCDGGHPCASCQYYKVADSCEYRQRSRRHVVSRSTLEKTTEQLRAQSSVLQELFSGVPVDDLVGKNRAELLALLPRESLIDVRFTAPQADPSPVSIPAADKDDEVDGYDGLTQNSENGEAADDRYFEEPTQEPATLGFGDDINAISLATDQHRHPFLGVTSMSAVLEAIFRLCPAAKEHTARRAKTWNVLHCPSHLLPSLSLVSTNAGLNHLREQRYIDFYFDHIHSINPILHEDDFRRELAAGIRLDGSWLALVNMVFALGSIASGSDFLHVQYYKQARAHLDLDSFGSGNMESLQAFCLLGGYYLHYRNSPNMAYAVLGAAHRVAIALGLHQEPARSRAKIVTKHDTNILRAETRRRTWWSLFCLDTWASLTLGRPTCGLWDSSTMNTLLPKPMFSDDHVAASLRASCLFCHICHKIQHRLAQPARLSAPEAIAFDRELVQWHDSLPDY</sequence>
<keyword evidence="3" id="KW-0804">Transcription</keyword>
<dbReference type="GO" id="GO:0000981">
    <property type="term" value="F:DNA-binding transcription factor activity, RNA polymerase II-specific"/>
    <property type="evidence" value="ECO:0007669"/>
    <property type="project" value="InterPro"/>
</dbReference>
<dbReference type="Gene3D" id="4.10.240.10">
    <property type="entry name" value="Zn(2)-C6 fungal-type DNA-binding domain"/>
    <property type="match status" value="1"/>
</dbReference>
<name>A0AAJ0AU53_9PEZI</name>
<dbReference type="EMBL" id="JAHMHR010000006">
    <property type="protein sequence ID" value="KAK1690412.1"/>
    <property type="molecule type" value="Genomic_DNA"/>
</dbReference>
<evidence type="ECO:0000256" key="5">
    <source>
        <dbReference type="SAM" id="MobiDB-lite"/>
    </source>
</evidence>
<feature type="region of interest" description="Disordered" evidence="5">
    <location>
        <begin position="1"/>
        <end position="25"/>
    </location>
</feature>
<dbReference type="GO" id="GO:0006351">
    <property type="term" value="P:DNA-templated transcription"/>
    <property type="evidence" value="ECO:0007669"/>
    <property type="project" value="InterPro"/>
</dbReference>
<dbReference type="GO" id="GO:0000978">
    <property type="term" value="F:RNA polymerase II cis-regulatory region sequence-specific DNA binding"/>
    <property type="evidence" value="ECO:0007669"/>
    <property type="project" value="TreeGrafter"/>
</dbReference>
<accession>A0AAJ0AU53</accession>
<protein>
    <submittedName>
        <fullName evidence="7">Fungal-specific transcription factor domain-containing protein</fullName>
    </submittedName>
</protein>
<evidence type="ECO:0000313" key="7">
    <source>
        <dbReference type="EMBL" id="KAK1690412.1"/>
    </source>
</evidence>
<comment type="caution">
    <text evidence="7">The sequence shown here is derived from an EMBL/GenBank/DDBJ whole genome shotgun (WGS) entry which is preliminary data.</text>
</comment>
<dbReference type="SMART" id="SM00906">
    <property type="entry name" value="Fungal_trans"/>
    <property type="match status" value="1"/>
</dbReference>
<keyword evidence="4" id="KW-0539">Nucleus</keyword>
<dbReference type="PANTHER" id="PTHR47424">
    <property type="entry name" value="REGULATORY PROTEIN GAL4"/>
    <property type="match status" value="1"/>
</dbReference>
<dbReference type="AlphaFoldDB" id="A0AAJ0AU53"/>
<dbReference type="RefSeq" id="XP_060434107.1">
    <property type="nucleotide sequence ID" value="XM_060566982.1"/>
</dbReference>
<feature type="compositionally biased region" description="Low complexity" evidence="5">
    <location>
        <begin position="10"/>
        <end position="20"/>
    </location>
</feature>
<dbReference type="Pfam" id="PF04082">
    <property type="entry name" value="Fungal_trans"/>
    <property type="match status" value="1"/>
</dbReference>
<dbReference type="Pfam" id="PF00172">
    <property type="entry name" value="Zn_clus"/>
    <property type="match status" value="1"/>
</dbReference>
<dbReference type="PANTHER" id="PTHR47424:SF5">
    <property type="entry name" value="ZN(II)2CYS6 TRANSCRIPTION FACTOR (EUROFUNG)"/>
    <property type="match status" value="1"/>
</dbReference>
<evidence type="ECO:0000256" key="4">
    <source>
        <dbReference type="ARBA" id="ARBA00023242"/>
    </source>
</evidence>
<keyword evidence="8" id="KW-1185">Reference proteome</keyword>
<keyword evidence="2" id="KW-0805">Transcription regulation</keyword>
<dbReference type="PROSITE" id="PS00463">
    <property type="entry name" value="ZN2_CY6_FUNGAL_1"/>
    <property type="match status" value="1"/>
</dbReference>
<evidence type="ECO:0000259" key="6">
    <source>
        <dbReference type="PROSITE" id="PS50048"/>
    </source>
</evidence>
<evidence type="ECO:0000256" key="3">
    <source>
        <dbReference type="ARBA" id="ARBA00023163"/>
    </source>
</evidence>
<dbReference type="GO" id="GO:0008270">
    <property type="term" value="F:zinc ion binding"/>
    <property type="evidence" value="ECO:0007669"/>
    <property type="project" value="InterPro"/>
</dbReference>
<feature type="domain" description="Zn(2)-C6 fungal-type" evidence="6">
    <location>
        <begin position="28"/>
        <end position="59"/>
    </location>
</feature>
<keyword evidence="1" id="KW-0479">Metal-binding</keyword>
<evidence type="ECO:0000256" key="1">
    <source>
        <dbReference type="ARBA" id="ARBA00022723"/>
    </source>
</evidence>
<evidence type="ECO:0000313" key="8">
    <source>
        <dbReference type="Proteomes" id="UP001224890"/>
    </source>
</evidence>
<dbReference type="CDD" id="cd00067">
    <property type="entry name" value="GAL4"/>
    <property type="match status" value="1"/>
</dbReference>
<dbReference type="GeneID" id="85451508"/>
<dbReference type="InterPro" id="IPR036864">
    <property type="entry name" value="Zn2-C6_fun-type_DNA-bd_sf"/>
</dbReference>
<dbReference type="CDD" id="cd12148">
    <property type="entry name" value="fungal_TF_MHR"/>
    <property type="match status" value="1"/>
</dbReference>
<proteinExistence type="predicted"/>
<dbReference type="GO" id="GO:0000435">
    <property type="term" value="P:positive regulation of transcription from RNA polymerase II promoter by galactose"/>
    <property type="evidence" value="ECO:0007669"/>
    <property type="project" value="TreeGrafter"/>
</dbReference>
<reference evidence="7" key="1">
    <citation type="submission" date="2021-06" db="EMBL/GenBank/DDBJ databases">
        <title>Comparative genomics, transcriptomics and evolutionary studies reveal genomic signatures of adaptation to plant cell wall in hemibiotrophic fungi.</title>
        <authorList>
            <consortium name="DOE Joint Genome Institute"/>
            <person name="Baroncelli R."/>
            <person name="Diaz J.F."/>
            <person name="Benocci T."/>
            <person name="Peng M."/>
            <person name="Battaglia E."/>
            <person name="Haridas S."/>
            <person name="Andreopoulos W."/>
            <person name="Labutti K."/>
            <person name="Pangilinan J."/>
            <person name="Floch G.L."/>
            <person name="Makela M.R."/>
            <person name="Henrissat B."/>
            <person name="Grigoriev I.V."/>
            <person name="Crouch J.A."/>
            <person name="De Vries R.P."/>
            <person name="Sukno S.A."/>
            <person name="Thon M.R."/>
        </authorList>
    </citation>
    <scope>NUCLEOTIDE SEQUENCE</scope>
    <source>
        <strain evidence="7">CBS 193.32</strain>
    </source>
</reference>
<evidence type="ECO:0000256" key="2">
    <source>
        <dbReference type="ARBA" id="ARBA00023015"/>
    </source>
</evidence>
<dbReference type="SUPFAM" id="SSF57701">
    <property type="entry name" value="Zn2/Cys6 DNA-binding domain"/>
    <property type="match status" value="1"/>
</dbReference>
<organism evidence="7 8">
    <name type="scientific">Colletotrichum godetiae</name>
    <dbReference type="NCBI Taxonomy" id="1209918"/>
    <lineage>
        <taxon>Eukaryota</taxon>
        <taxon>Fungi</taxon>
        <taxon>Dikarya</taxon>
        <taxon>Ascomycota</taxon>
        <taxon>Pezizomycotina</taxon>
        <taxon>Sordariomycetes</taxon>
        <taxon>Hypocreomycetidae</taxon>
        <taxon>Glomerellales</taxon>
        <taxon>Glomerellaceae</taxon>
        <taxon>Colletotrichum</taxon>
        <taxon>Colletotrichum acutatum species complex</taxon>
    </lineage>
</organism>
<dbReference type="PROSITE" id="PS50048">
    <property type="entry name" value="ZN2_CY6_FUNGAL_2"/>
    <property type="match status" value="1"/>
</dbReference>
<dbReference type="SMART" id="SM00066">
    <property type="entry name" value="GAL4"/>
    <property type="match status" value="1"/>
</dbReference>